<comment type="pathway">
    <text evidence="1">Bacterial outer membrane biogenesis; LPS O-antigen biosynthesis.</text>
</comment>
<dbReference type="RefSeq" id="WP_272744841.1">
    <property type="nucleotide sequence ID" value="NZ_JAQQKV010000002.1"/>
</dbReference>
<evidence type="ECO:0000259" key="3">
    <source>
        <dbReference type="Pfam" id="PF01370"/>
    </source>
</evidence>
<protein>
    <submittedName>
        <fullName evidence="4">NAD-dependent epimerase/dehydratase family protein</fullName>
    </submittedName>
</protein>
<dbReference type="InterPro" id="IPR036291">
    <property type="entry name" value="NAD(P)-bd_dom_sf"/>
</dbReference>
<dbReference type="InterPro" id="IPR001509">
    <property type="entry name" value="Epimerase_deHydtase"/>
</dbReference>
<comment type="caution">
    <text evidence="4">The sequence shown here is derived from an EMBL/GenBank/DDBJ whole genome shotgun (WGS) entry which is preliminary data.</text>
</comment>
<name>A0ABT5HJU1_9CAUL</name>
<feature type="domain" description="NAD-dependent epimerase/dehydratase" evidence="3">
    <location>
        <begin position="3"/>
        <end position="233"/>
    </location>
</feature>
<evidence type="ECO:0000256" key="2">
    <source>
        <dbReference type="ARBA" id="ARBA00007637"/>
    </source>
</evidence>
<comment type="similarity">
    <text evidence="2">Belongs to the NAD(P)-dependent epimerase/dehydratase family.</text>
</comment>
<evidence type="ECO:0000256" key="1">
    <source>
        <dbReference type="ARBA" id="ARBA00005125"/>
    </source>
</evidence>
<dbReference type="Proteomes" id="UP001218579">
    <property type="component" value="Unassembled WGS sequence"/>
</dbReference>
<proteinExistence type="inferred from homology"/>
<dbReference type="EMBL" id="JAQQKV010000002">
    <property type="protein sequence ID" value="MDC7676506.1"/>
    <property type="molecule type" value="Genomic_DNA"/>
</dbReference>
<keyword evidence="5" id="KW-1185">Reference proteome</keyword>
<dbReference type="PRINTS" id="PR01713">
    <property type="entry name" value="NUCEPIMERASE"/>
</dbReference>
<evidence type="ECO:0000313" key="5">
    <source>
        <dbReference type="Proteomes" id="UP001218579"/>
    </source>
</evidence>
<dbReference type="SUPFAM" id="SSF51735">
    <property type="entry name" value="NAD(P)-binding Rossmann-fold domains"/>
    <property type="match status" value="1"/>
</dbReference>
<accession>A0ABT5HJU1</accession>
<organism evidence="4 5">
    <name type="scientific">Asticcacaulis machinosus</name>
    <dbReference type="NCBI Taxonomy" id="2984211"/>
    <lineage>
        <taxon>Bacteria</taxon>
        <taxon>Pseudomonadati</taxon>
        <taxon>Pseudomonadota</taxon>
        <taxon>Alphaproteobacteria</taxon>
        <taxon>Caulobacterales</taxon>
        <taxon>Caulobacteraceae</taxon>
        <taxon>Asticcacaulis</taxon>
    </lineage>
</organism>
<dbReference type="Gene3D" id="3.40.50.720">
    <property type="entry name" value="NAD(P)-binding Rossmann-like Domain"/>
    <property type="match status" value="1"/>
</dbReference>
<dbReference type="Pfam" id="PF01370">
    <property type="entry name" value="Epimerase"/>
    <property type="match status" value="1"/>
</dbReference>
<dbReference type="PANTHER" id="PTHR43000">
    <property type="entry name" value="DTDP-D-GLUCOSE 4,6-DEHYDRATASE-RELATED"/>
    <property type="match status" value="1"/>
</dbReference>
<sequence>MYVLLVGGTGFIGRHLTKALQSNGHKVRILSRSVSHAKLSEEAEYFCGDLLDVDGLCGALSGIDVCVHAATSTIPSTAADNIEFDISTNLLGSINLMRACVTQGVKRLVFLSSGGTIYGVPKYHPISEDHPTDPISAYGIVKLSIEKYLEYFNHSYGLDYAVTRLSNPYGTGQALNRQQGIIPIFINRVLNGLPLEVFGDGEAVRDYIYIDDAVGGVLTLIEGAAPHKIYNIGSGVGSSINDIITAINAATGLTAKVSYRPARAFDVNINILDCRRAKIDLGWQASESLSEGILKLAKWYQSHYP</sequence>
<reference evidence="4 5" key="1">
    <citation type="submission" date="2023-01" db="EMBL/GenBank/DDBJ databases">
        <title>Novel species of the genus Asticcacaulis isolated from rivers.</title>
        <authorList>
            <person name="Lu H."/>
        </authorList>
    </citation>
    <scope>NUCLEOTIDE SEQUENCE [LARGE SCALE GENOMIC DNA]</scope>
    <source>
        <strain evidence="4 5">LKC15W</strain>
    </source>
</reference>
<gene>
    <name evidence="4" type="ORF">PQU98_10215</name>
</gene>
<evidence type="ECO:0000313" key="4">
    <source>
        <dbReference type="EMBL" id="MDC7676506.1"/>
    </source>
</evidence>